<name>A0A0E4H5H6_9STRE</name>
<dbReference type="InterPro" id="IPR029044">
    <property type="entry name" value="Nucleotide-diphossugar_trans"/>
</dbReference>
<keyword evidence="2" id="KW-0808">Transferase</keyword>
<dbReference type="Gene3D" id="3.90.550.10">
    <property type="entry name" value="Spore Coat Polysaccharide Biosynthesis Protein SpsA, Chain A"/>
    <property type="match status" value="1"/>
</dbReference>
<dbReference type="PANTHER" id="PTHR22916">
    <property type="entry name" value="GLYCOSYLTRANSFERASE"/>
    <property type="match status" value="1"/>
</dbReference>
<accession>A0A0E4H5H6</accession>
<evidence type="ECO:0000259" key="1">
    <source>
        <dbReference type="Pfam" id="PF00535"/>
    </source>
</evidence>
<keyword evidence="3" id="KW-1185">Reference proteome</keyword>
<dbReference type="InterPro" id="IPR001173">
    <property type="entry name" value="Glyco_trans_2-like"/>
</dbReference>
<evidence type="ECO:0000313" key="3">
    <source>
        <dbReference type="Proteomes" id="UP000198604"/>
    </source>
</evidence>
<organism evidence="2 3">
    <name type="scientific">Streptococcus varani</name>
    <dbReference type="NCBI Taxonomy" id="1608583"/>
    <lineage>
        <taxon>Bacteria</taxon>
        <taxon>Bacillati</taxon>
        <taxon>Bacillota</taxon>
        <taxon>Bacilli</taxon>
        <taxon>Lactobacillales</taxon>
        <taxon>Streptococcaceae</taxon>
        <taxon>Streptococcus</taxon>
    </lineage>
</organism>
<dbReference type="Pfam" id="PF00535">
    <property type="entry name" value="Glycos_transf_2"/>
    <property type="match status" value="1"/>
</dbReference>
<dbReference type="GO" id="GO:0016758">
    <property type="term" value="F:hexosyltransferase activity"/>
    <property type="evidence" value="ECO:0007669"/>
    <property type="project" value="UniProtKB-ARBA"/>
</dbReference>
<protein>
    <submittedName>
        <fullName evidence="2">Glycosyltransferase</fullName>
    </submittedName>
</protein>
<gene>
    <name evidence="2" type="primary">rgpE</name>
    <name evidence="2" type="ORF">BN1356_01424</name>
</gene>
<proteinExistence type="predicted"/>
<dbReference type="EMBL" id="CTEN01000003">
    <property type="protein sequence ID" value="CQR25081.1"/>
    <property type="molecule type" value="Genomic_DNA"/>
</dbReference>
<evidence type="ECO:0000313" key="2">
    <source>
        <dbReference type="EMBL" id="CQR25081.1"/>
    </source>
</evidence>
<feature type="domain" description="Glycosyltransferase 2-like" evidence="1">
    <location>
        <begin position="7"/>
        <end position="139"/>
    </location>
</feature>
<dbReference type="OrthoDB" id="199095at2"/>
<reference evidence="3" key="1">
    <citation type="submission" date="2015-03" db="EMBL/GenBank/DDBJ databases">
        <authorList>
            <person name="Urmite Genomes"/>
        </authorList>
    </citation>
    <scope>NUCLEOTIDE SEQUENCE [LARGE SCALE GENOMIC DNA]</scope>
    <source>
        <strain evidence="3">FF10</strain>
    </source>
</reference>
<dbReference type="RefSeq" id="WP_093650670.1">
    <property type="nucleotide sequence ID" value="NZ_CTEN01000003.1"/>
</dbReference>
<dbReference type="PANTHER" id="PTHR22916:SF3">
    <property type="entry name" value="UDP-GLCNAC:BETAGAL BETA-1,3-N-ACETYLGLUCOSAMINYLTRANSFERASE-LIKE PROTEIN 1"/>
    <property type="match status" value="1"/>
</dbReference>
<sequence>MEKIEISVICTSFNYERYIGHALDSIINQKTNFPFEIIVVDDCSKDHSRELLQAYKEKYPDLIRLFFNEKNKGLTRTWISICKEARGKYIARCDADDYWIDELKLQKQYDMLESDEALLWCNTSFNIVDEKDNVLAEDVFRNGPIAYANSYEKMIATKGMTLTSSWLVDTKLMQDVNEVIDPDSVDDGFPMQLEFFKKTRLAFVDDPCVAYRMTSNSDSRPDSESKMIYRINGLLKTQLEYLEKYPEEDMAKIAEILVRQDAKQEERIYFLNKRIIELEASLKNPNLGQVGIELITIYLDRAGKGFIEEDILQFPLEKADSIDLELPEDCSRIRIDLSEIPNFFQHARLVSTDSKTEILPTFTNGIVLGETLVFPNPDPQLIYDVSSQTVGKSLQFHYHLLELDNIHSDTYIGKVLAQEFLDAKFKIKDLQHEKIISQDLILKLQKEIEETTNLYNSVIHSRRWTIPTKIINFLRRKK</sequence>
<dbReference type="AlphaFoldDB" id="A0A0E4H5H6"/>
<dbReference type="STRING" id="1608583.BN1356_01424"/>
<dbReference type="SUPFAM" id="SSF53448">
    <property type="entry name" value="Nucleotide-diphospho-sugar transferases"/>
    <property type="match status" value="1"/>
</dbReference>
<dbReference type="Proteomes" id="UP000198604">
    <property type="component" value="Unassembled WGS sequence"/>
</dbReference>